<proteinExistence type="predicted"/>
<name>A0A9P1GGI2_9DINO</name>
<feature type="compositionally biased region" description="Basic and acidic residues" evidence="2">
    <location>
        <begin position="216"/>
        <end position="229"/>
    </location>
</feature>
<feature type="compositionally biased region" description="Basic and acidic residues" evidence="2">
    <location>
        <begin position="1621"/>
        <end position="1632"/>
    </location>
</feature>
<feature type="compositionally biased region" description="Low complexity" evidence="2">
    <location>
        <begin position="325"/>
        <end position="347"/>
    </location>
</feature>
<evidence type="ECO:0000313" key="3">
    <source>
        <dbReference type="EMBL" id="CAI4009732.1"/>
    </source>
</evidence>
<feature type="region of interest" description="Disordered" evidence="2">
    <location>
        <begin position="1621"/>
        <end position="1642"/>
    </location>
</feature>
<keyword evidence="6" id="KW-1185">Reference proteome</keyword>
<sequence>MLQISSAASGEVIATLDAAEFGLLAETRGSTVKALKQHLAGRLQCTRFCQRLFCDAQLLSDQDQLTFPMHLQLLLLKLEALETFAEDTCQCHRHRTFLKACALKLRCDQIFWACAFQCFALRRLRELYTELLDAAEGFQVGAAPVAADATPVRGETAEPGPSLSTPGTRPPGVEEGAAAAPPVTPVKTETGEDATGPNHATSKAAPTLPPPLAETEPAKAEVGDKELPNREQATPDIEKKEKTKKDKKAKKDKKSKKPSKQSPARSSRGEEKASSRERGRRRSDKATPASSGRERPSRRSDSRGRRLDKGVSRERERPVDEESEAASGSKGSPEAASGRGSRQRGSGATYFEAPCEFAGKVDKVVLEDNGAELVLTLTGTSTEELLKYASGIHPPVIRAHLCGAGCDQKRSNQDLVHLSRFKQVVGDQPKTWEENLKEDDVNRELRRKQEEWERRQERPGQEGEERSVSRAREDKKKKIEKTKAKKKERRERLKKIGGKAVAKKHPQDLFGGTGLDPDAKIRRRVKKKAKRKLKKSKTSSSSSSQSSSSSSSVDGSLGLLEDRNKVQRLAEVAPGVLTEESLQYMKGYVLQASGSTWAMDTEALPPIASQYVRSFIAPRSSGGILREAVSLAHCLDLLLLGRAAECADALNQRLKSLELTIAGQPWATSQKIEVVPQLEASMASRAELQVAQKEARLDGQTKGQTASWEKGETPEVRMEEDSRREEVAKEWQEESSQGAQRKSSSTEKVFDGGQIRSWGDKRELPVEACSMHEGETAISPGFTTTLAASKCAAGETEALDRLGLGRVDAEKEQRVTGAVWNDESPTKFQKRILEELLADSRRVFEWEETVPEVTWADFFRCRGIDYKGEEIMTAQSMVWENVAPALPKEVGGVQLENVVEHGCLHYVKNFETYLLPEEDQVYTKPPRVLVPPEGWERFCRGLLELGIFDKVHEDDLYKADQLVKKLLSQVSIKGDDVLLQSSSEDHVKYHRIRATIPAKLWKWKTVCGWSWKGVTEHINVLEMRAALTALKWRIERKTLRMPRVGIPEKESGLMPKRHLEGATPEARAKARQRLGTLKQLTVQPVTRIRYDQALQDFFRYLKEIGQILPTTAHDLDLVMADYIEHLWATGAGRSTGSNVLAALQDAQPHSKGKLPQSWRLMKTWVINEIPNRAPPLPLEILEAMVGYSLFKQQHLFALSLLVGFFGLLRTGEILTICASHVSVVSNKGPAVISLGLTKSGKRQGAAESVTIYVEDVCRRLFQWKAQVRSTAKLTGAAHIWRKQFSDTLTALKFHHLDFRPYSLRALRPHPGKQRRNSGIGDRKKEHIECFKVWVLSSWAWPDKGRPKSTLAGYFTGLAVDLRSALREESVEREELRSRVEQQAVQTREALDELRSCSERREADLVERVNQVVEAQRQELQGSKAKHLQLQEAFEELRRALLAASLERRNGEEGLVARLAHLEAALGDQVAAREEEHHRMAREVMTTVAKLQEEIVQREEAVSKVTQQLTEQAAVLEDALHKESKARDEALSQAVLPLHKGLKAAATAREDIEKNLVIKIQQLSEEQQQEREERSRLSRDIGASLSKLQRMQAEEEELRSQENECLGSAVESMQEVSRSLRHSYEELRQRSQESSDQLRSTLSREAAARQAKLEAIDSAVRELRSQVSTETQQREVSVKHLSGEIYAEVKAREEATSRDRRAIEEDVAKAVREHRRSREEEERKVQQRLLETSAQLAEEREQRLEQLRTERLRLEELREELQRRCKAFEQHSEKNGTALQRLEDWKSSVAKEQELQLARLNKSCDELRQDLLAETQRIENACRVVENKSLEVESSLRSEGTKRQALGTTLREALEAAERQRAEQMQMERQQREQLQMKQEELHKMLLERQKERLAEQCVEQLAQLKEQLAEDAARRDHWEAQKQLQLSQLTSAQAEQQHGLAEAQQLRQHCEAKLREAQVAADELKQELLRLEQLRQGDQSLFESQQRQARQAHLSLEAAIGGLHEELQRESVQREEALKRLEGKLREAMQQAAVPVKQEMAHVQEQLQAFEDSGRQRLAEETRRSKASVGKLSQQISALVEDEKSRAAPPERAQELARSLAQLDRRQVAEEQGRHQASISLQRALDALREDLLGEATSQEVQSLLRNWQLREDKAEAAQQQLLSDLGDLRERVTREV</sequence>
<dbReference type="PANTHER" id="PTHR46600">
    <property type="entry name" value="THAP DOMAIN-CONTAINING"/>
    <property type="match status" value="1"/>
</dbReference>
<feature type="compositionally biased region" description="Low complexity" evidence="2">
    <location>
        <begin position="538"/>
        <end position="552"/>
    </location>
</feature>
<evidence type="ECO:0000256" key="2">
    <source>
        <dbReference type="SAM" id="MobiDB-lite"/>
    </source>
</evidence>
<feature type="compositionally biased region" description="Polar residues" evidence="2">
    <location>
        <begin position="1633"/>
        <end position="1642"/>
    </location>
</feature>
<reference evidence="3" key="1">
    <citation type="submission" date="2022-10" db="EMBL/GenBank/DDBJ databases">
        <authorList>
            <person name="Chen Y."/>
            <person name="Dougan E. K."/>
            <person name="Chan C."/>
            <person name="Rhodes N."/>
            <person name="Thang M."/>
        </authorList>
    </citation>
    <scope>NUCLEOTIDE SEQUENCE</scope>
</reference>
<reference evidence="4" key="2">
    <citation type="submission" date="2024-04" db="EMBL/GenBank/DDBJ databases">
        <authorList>
            <person name="Chen Y."/>
            <person name="Shah S."/>
            <person name="Dougan E. K."/>
            <person name="Thang M."/>
            <person name="Chan C."/>
        </authorList>
    </citation>
    <scope>NUCLEOTIDE SEQUENCE [LARGE SCALE GENOMIC DNA]</scope>
</reference>
<feature type="compositionally biased region" description="Basic and acidic residues" evidence="2">
    <location>
        <begin position="1567"/>
        <end position="1578"/>
    </location>
</feature>
<evidence type="ECO:0000313" key="4">
    <source>
        <dbReference type="EMBL" id="CAL1163107.1"/>
    </source>
</evidence>
<feature type="compositionally biased region" description="Polar residues" evidence="2">
    <location>
        <begin position="734"/>
        <end position="743"/>
    </location>
</feature>
<comment type="caution">
    <text evidence="3">The sequence shown here is derived from an EMBL/GenBank/DDBJ whole genome shotgun (WGS) entry which is preliminary data.</text>
</comment>
<keyword evidence="1" id="KW-0175">Coiled coil</keyword>
<feature type="region of interest" description="Disordered" evidence="2">
    <location>
        <begin position="447"/>
        <end position="557"/>
    </location>
</feature>
<feature type="compositionally biased region" description="Basic residues" evidence="2">
    <location>
        <begin position="478"/>
        <end position="504"/>
    </location>
</feature>
<feature type="region of interest" description="Disordered" evidence="2">
    <location>
        <begin position="151"/>
        <end position="347"/>
    </location>
</feature>
<feature type="compositionally biased region" description="Low complexity" evidence="2">
    <location>
        <begin position="170"/>
        <end position="188"/>
    </location>
</feature>
<evidence type="ECO:0000313" key="5">
    <source>
        <dbReference type="EMBL" id="CAL4797044.1"/>
    </source>
</evidence>
<dbReference type="GO" id="GO:0043565">
    <property type="term" value="F:sequence-specific DNA binding"/>
    <property type="evidence" value="ECO:0007669"/>
    <property type="project" value="InterPro"/>
</dbReference>
<feature type="region of interest" description="Disordered" evidence="2">
    <location>
        <begin position="692"/>
        <end position="756"/>
    </location>
</feature>
<feature type="compositionally biased region" description="Basic residues" evidence="2">
    <location>
        <begin position="521"/>
        <end position="537"/>
    </location>
</feature>
<feature type="region of interest" description="Disordered" evidence="2">
    <location>
        <begin position="1563"/>
        <end position="1604"/>
    </location>
</feature>
<feature type="coiled-coil region" evidence="1">
    <location>
        <begin position="1699"/>
        <end position="2031"/>
    </location>
</feature>
<accession>A0A9P1GGI2</accession>
<dbReference type="EMBL" id="CAMXCT030004613">
    <property type="protein sequence ID" value="CAL4797044.1"/>
    <property type="molecule type" value="Genomic_DNA"/>
</dbReference>
<dbReference type="EMBL" id="CAMXCT010004613">
    <property type="protein sequence ID" value="CAI4009732.1"/>
    <property type="molecule type" value="Genomic_DNA"/>
</dbReference>
<evidence type="ECO:0000313" key="6">
    <source>
        <dbReference type="Proteomes" id="UP001152797"/>
    </source>
</evidence>
<feature type="compositionally biased region" description="Basic and acidic residues" evidence="2">
    <location>
        <begin position="267"/>
        <end position="277"/>
    </location>
</feature>
<dbReference type="Proteomes" id="UP001152797">
    <property type="component" value="Unassembled WGS sequence"/>
</dbReference>
<gene>
    <name evidence="3" type="ORF">C1SCF055_LOCUS35068</name>
</gene>
<dbReference type="PANTHER" id="PTHR46600:SF1">
    <property type="entry name" value="THAP DOMAIN-CONTAINING PROTEIN 1"/>
    <property type="match status" value="1"/>
</dbReference>
<feature type="compositionally biased region" description="Basic and acidic residues" evidence="2">
    <location>
        <begin position="709"/>
        <end position="732"/>
    </location>
</feature>
<feature type="compositionally biased region" description="Basic and acidic residues" evidence="2">
    <location>
        <begin position="447"/>
        <end position="477"/>
    </location>
</feature>
<dbReference type="InterPro" id="IPR026516">
    <property type="entry name" value="THAP1/10"/>
</dbReference>
<organism evidence="3">
    <name type="scientific">Cladocopium goreaui</name>
    <dbReference type="NCBI Taxonomy" id="2562237"/>
    <lineage>
        <taxon>Eukaryota</taxon>
        <taxon>Sar</taxon>
        <taxon>Alveolata</taxon>
        <taxon>Dinophyceae</taxon>
        <taxon>Suessiales</taxon>
        <taxon>Symbiodiniaceae</taxon>
        <taxon>Cladocopium</taxon>
    </lineage>
</organism>
<evidence type="ECO:0000256" key="1">
    <source>
        <dbReference type="SAM" id="Coils"/>
    </source>
</evidence>
<feature type="compositionally biased region" description="Basic residues" evidence="2">
    <location>
        <begin position="245"/>
        <end position="259"/>
    </location>
</feature>
<feature type="coiled-coil region" evidence="1">
    <location>
        <begin position="1358"/>
        <end position="1439"/>
    </location>
</feature>
<protein>
    <submittedName>
        <fullName evidence="5">Tyr recombinase domain-containing protein</fullName>
    </submittedName>
</protein>
<feature type="compositionally biased region" description="Basic and acidic residues" evidence="2">
    <location>
        <begin position="292"/>
        <end position="320"/>
    </location>
</feature>
<dbReference type="EMBL" id="CAMXCT020004613">
    <property type="protein sequence ID" value="CAL1163107.1"/>
    <property type="molecule type" value="Genomic_DNA"/>
</dbReference>